<dbReference type="PANTHER" id="PTHR13847">
    <property type="entry name" value="SARCOSINE DEHYDROGENASE-RELATED"/>
    <property type="match status" value="1"/>
</dbReference>
<evidence type="ECO:0000259" key="2">
    <source>
        <dbReference type="Pfam" id="PF01266"/>
    </source>
</evidence>
<dbReference type="PANTHER" id="PTHR13847:SF287">
    <property type="entry name" value="FAD-DEPENDENT OXIDOREDUCTASE DOMAIN-CONTAINING PROTEIN 1"/>
    <property type="match status" value="1"/>
</dbReference>
<sequence length="395" mass="41078">MAVQSFDVLVVGAGVAGTTAALELALAGARVVVAERGTVCSGSSGLNAGGVRQQFSQPSSILAARETIRRLETFAEDYGVDPAFRQAGYLFLHGGGRQGEVLETAVARQQESGAATRLVGLEEVRRLLPGVNVEDLEGGAWGPEDGYLDPNSVVAGFAAGARRAGATIRQDSPVTAMETRGGRAVGAVAGGQALAFDVLVNAAGAWAPAVAGLYGGRLPITARRSQIFVLDRSPAPGRTLPLVIDLVTGLYLHSEGEGILSGLGESPEVSDPPASVACDWDELPLLVERLVHRVPQLDAASVTHGWAGLIEVTPDDNPIVGWTHLDNVYTVAGFSGHGMCLAPGLSRQVAREIRGQVPELPLDPYRLVRFERGGVEAEGVWGGEGISRGTGEVEA</sequence>
<dbReference type="InterPro" id="IPR006076">
    <property type="entry name" value="FAD-dep_OxRdtase"/>
</dbReference>
<evidence type="ECO:0000256" key="1">
    <source>
        <dbReference type="ARBA" id="ARBA00023002"/>
    </source>
</evidence>
<evidence type="ECO:0000313" key="4">
    <source>
        <dbReference type="Proteomes" id="UP000612893"/>
    </source>
</evidence>
<feature type="domain" description="FAD dependent oxidoreductase" evidence="2">
    <location>
        <begin position="7"/>
        <end position="351"/>
    </location>
</feature>
<dbReference type="PRINTS" id="PR00420">
    <property type="entry name" value="RNGMNOXGNASE"/>
</dbReference>
<organism evidence="3 4">
    <name type="scientific">Candidatus Nephthysia bennettiae</name>
    <dbReference type="NCBI Taxonomy" id="3127016"/>
    <lineage>
        <taxon>Bacteria</taxon>
        <taxon>Bacillati</taxon>
        <taxon>Candidatus Dormiibacterota</taxon>
        <taxon>Candidatus Dormibacteria</taxon>
        <taxon>Candidatus Dormibacterales</taxon>
        <taxon>Candidatus Dormibacteraceae</taxon>
        <taxon>Candidatus Nephthysia</taxon>
    </lineage>
</organism>
<dbReference type="Proteomes" id="UP000612893">
    <property type="component" value="Unassembled WGS sequence"/>
</dbReference>
<gene>
    <name evidence="3" type="ORF">JF922_12560</name>
</gene>
<dbReference type="GO" id="GO:0016491">
    <property type="term" value="F:oxidoreductase activity"/>
    <property type="evidence" value="ECO:0007669"/>
    <property type="project" value="UniProtKB-KW"/>
</dbReference>
<dbReference type="RefSeq" id="WP_338202116.1">
    <property type="nucleotide sequence ID" value="NZ_JAEKNR010000133.1"/>
</dbReference>
<protein>
    <submittedName>
        <fullName evidence="3">FAD-binding oxidoreductase</fullName>
    </submittedName>
</protein>
<keyword evidence="4" id="KW-1185">Reference proteome</keyword>
<dbReference type="EMBL" id="JAEKNR010000133">
    <property type="protein sequence ID" value="MBJ7598899.1"/>
    <property type="molecule type" value="Genomic_DNA"/>
</dbReference>
<dbReference type="SUPFAM" id="SSF51905">
    <property type="entry name" value="FAD/NAD(P)-binding domain"/>
    <property type="match status" value="1"/>
</dbReference>
<comment type="caution">
    <text evidence="3">The sequence shown here is derived from an EMBL/GenBank/DDBJ whole genome shotgun (WGS) entry which is preliminary data.</text>
</comment>
<accession>A0A934K2U2</accession>
<keyword evidence="1" id="KW-0560">Oxidoreductase</keyword>
<dbReference type="AlphaFoldDB" id="A0A934K2U2"/>
<proteinExistence type="predicted"/>
<dbReference type="Gene3D" id="3.50.50.60">
    <property type="entry name" value="FAD/NAD(P)-binding domain"/>
    <property type="match status" value="1"/>
</dbReference>
<reference evidence="3" key="1">
    <citation type="submission" date="2020-10" db="EMBL/GenBank/DDBJ databases">
        <title>Ca. Dormibacterota MAGs.</title>
        <authorList>
            <person name="Montgomery K."/>
        </authorList>
    </citation>
    <scope>NUCLEOTIDE SEQUENCE [LARGE SCALE GENOMIC DNA]</scope>
    <source>
        <strain evidence="3">SC8812_S17_10</strain>
    </source>
</reference>
<dbReference type="Pfam" id="PF01266">
    <property type="entry name" value="DAO"/>
    <property type="match status" value="1"/>
</dbReference>
<dbReference type="Gene3D" id="3.30.9.10">
    <property type="entry name" value="D-Amino Acid Oxidase, subunit A, domain 2"/>
    <property type="match status" value="1"/>
</dbReference>
<evidence type="ECO:0000313" key="3">
    <source>
        <dbReference type="EMBL" id="MBJ7598899.1"/>
    </source>
</evidence>
<dbReference type="InterPro" id="IPR036188">
    <property type="entry name" value="FAD/NAD-bd_sf"/>
</dbReference>
<name>A0A934K2U2_9BACT</name>